<reference evidence="1" key="2">
    <citation type="journal article" date="2015" name="Fish Shellfish Immunol.">
        <title>Early steps in the European eel (Anguilla anguilla)-Vibrio vulnificus interaction in the gills: Role of the RtxA13 toxin.</title>
        <authorList>
            <person name="Callol A."/>
            <person name="Pajuelo D."/>
            <person name="Ebbesson L."/>
            <person name="Teles M."/>
            <person name="MacKenzie S."/>
            <person name="Amaro C."/>
        </authorList>
    </citation>
    <scope>NUCLEOTIDE SEQUENCE</scope>
</reference>
<protein>
    <submittedName>
        <fullName evidence="1">Uncharacterized protein</fullName>
    </submittedName>
</protein>
<evidence type="ECO:0000313" key="1">
    <source>
        <dbReference type="EMBL" id="JAH57596.1"/>
    </source>
</evidence>
<sequence length="40" mass="4579">MDIVAALTLAKLWCCTLKLSFFNVGIHLLLRPPFEARFTK</sequence>
<dbReference type="EMBL" id="GBXM01050981">
    <property type="protein sequence ID" value="JAH57596.1"/>
    <property type="molecule type" value="Transcribed_RNA"/>
</dbReference>
<proteinExistence type="predicted"/>
<accession>A0A0E9TVJ5</accession>
<organism evidence="1">
    <name type="scientific">Anguilla anguilla</name>
    <name type="common">European freshwater eel</name>
    <name type="synonym">Muraena anguilla</name>
    <dbReference type="NCBI Taxonomy" id="7936"/>
    <lineage>
        <taxon>Eukaryota</taxon>
        <taxon>Metazoa</taxon>
        <taxon>Chordata</taxon>
        <taxon>Craniata</taxon>
        <taxon>Vertebrata</taxon>
        <taxon>Euteleostomi</taxon>
        <taxon>Actinopterygii</taxon>
        <taxon>Neopterygii</taxon>
        <taxon>Teleostei</taxon>
        <taxon>Anguilliformes</taxon>
        <taxon>Anguillidae</taxon>
        <taxon>Anguilla</taxon>
    </lineage>
</organism>
<dbReference type="AlphaFoldDB" id="A0A0E9TVJ5"/>
<reference evidence="1" key="1">
    <citation type="submission" date="2014-11" db="EMBL/GenBank/DDBJ databases">
        <authorList>
            <person name="Amaro Gonzalez C."/>
        </authorList>
    </citation>
    <scope>NUCLEOTIDE SEQUENCE</scope>
</reference>
<name>A0A0E9TVJ5_ANGAN</name>